<evidence type="ECO:0000313" key="2">
    <source>
        <dbReference type="EMBL" id="KAK1429357.1"/>
    </source>
</evidence>
<accession>A0AAD8KZU7</accession>
<evidence type="ECO:0000313" key="3">
    <source>
        <dbReference type="Proteomes" id="UP001229421"/>
    </source>
</evidence>
<protein>
    <submittedName>
        <fullName evidence="2">Uncharacterized protein</fullName>
    </submittedName>
</protein>
<proteinExistence type="predicted"/>
<sequence length="121" mass="13410">MPHLRSHGPVKQSFEEGDPKLETVADSSAEVKVSELKFDFTTYPTLHNTPPSNPRSPMAAKRTVHQQAFDGFTENGSSVATPTITNPNSWQILSYIMTDIANSQFHGWDDEDAPTHLSRLA</sequence>
<reference evidence="2" key="1">
    <citation type="journal article" date="2023" name="bioRxiv">
        <title>Improved chromosome-level genome assembly for marigold (Tagetes erecta).</title>
        <authorList>
            <person name="Jiang F."/>
            <person name="Yuan L."/>
            <person name="Wang S."/>
            <person name="Wang H."/>
            <person name="Xu D."/>
            <person name="Wang A."/>
            <person name="Fan W."/>
        </authorList>
    </citation>
    <scope>NUCLEOTIDE SEQUENCE</scope>
    <source>
        <strain evidence="2">WSJ</strain>
        <tissue evidence="2">Leaf</tissue>
    </source>
</reference>
<feature type="region of interest" description="Disordered" evidence="1">
    <location>
        <begin position="42"/>
        <end position="64"/>
    </location>
</feature>
<comment type="caution">
    <text evidence="2">The sequence shown here is derived from an EMBL/GenBank/DDBJ whole genome shotgun (WGS) entry which is preliminary data.</text>
</comment>
<name>A0AAD8KZU7_TARER</name>
<evidence type="ECO:0000256" key="1">
    <source>
        <dbReference type="SAM" id="MobiDB-lite"/>
    </source>
</evidence>
<organism evidence="2 3">
    <name type="scientific">Tagetes erecta</name>
    <name type="common">African marigold</name>
    <dbReference type="NCBI Taxonomy" id="13708"/>
    <lineage>
        <taxon>Eukaryota</taxon>
        <taxon>Viridiplantae</taxon>
        <taxon>Streptophyta</taxon>
        <taxon>Embryophyta</taxon>
        <taxon>Tracheophyta</taxon>
        <taxon>Spermatophyta</taxon>
        <taxon>Magnoliopsida</taxon>
        <taxon>eudicotyledons</taxon>
        <taxon>Gunneridae</taxon>
        <taxon>Pentapetalae</taxon>
        <taxon>asterids</taxon>
        <taxon>campanulids</taxon>
        <taxon>Asterales</taxon>
        <taxon>Asteraceae</taxon>
        <taxon>Asteroideae</taxon>
        <taxon>Heliantheae alliance</taxon>
        <taxon>Tageteae</taxon>
        <taxon>Tagetes</taxon>
    </lineage>
</organism>
<dbReference type="EMBL" id="JAUHHV010000003">
    <property type="protein sequence ID" value="KAK1429357.1"/>
    <property type="molecule type" value="Genomic_DNA"/>
</dbReference>
<keyword evidence="3" id="KW-1185">Reference proteome</keyword>
<dbReference type="AlphaFoldDB" id="A0AAD8KZU7"/>
<dbReference type="Proteomes" id="UP001229421">
    <property type="component" value="Unassembled WGS sequence"/>
</dbReference>
<gene>
    <name evidence="2" type="ORF">QVD17_11565</name>
</gene>